<gene>
    <name evidence="4" type="primary">LOC113115875</name>
</gene>
<dbReference type="AlphaFoldDB" id="A0A6P6R201"/>
<keyword evidence="2" id="KW-0812">Transmembrane</keyword>
<protein>
    <submittedName>
        <fullName evidence="4">Uncharacterized protein LOC113115875 isoform X1</fullName>
    </submittedName>
</protein>
<dbReference type="PRINTS" id="PR01217">
    <property type="entry name" value="PRICHEXTENSN"/>
</dbReference>
<evidence type="ECO:0000313" key="3">
    <source>
        <dbReference type="Proteomes" id="UP000515129"/>
    </source>
</evidence>
<keyword evidence="2" id="KW-1133">Transmembrane helix</keyword>
<dbReference type="OrthoDB" id="8914865at2759"/>
<evidence type="ECO:0000256" key="1">
    <source>
        <dbReference type="SAM" id="MobiDB-lite"/>
    </source>
</evidence>
<evidence type="ECO:0000313" key="4">
    <source>
        <dbReference type="RefSeq" id="XP_026139348.1"/>
    </source>
</evidence>
<dbReference type="GeneID" id="113115875"/>
<reference evidence="4" key="1">
    <citation type="submission" date="2025-08" db="UniProtKB">
        <authorList>
            <consortium name="RefSeq"/>
        </authorList>
    </citation>
    <scope>IDENTIFICATION</scope>
    <source>
        <strain evidence="4">Wakin</strain>
        <tissue evidence="4">Muscle</tissue>
    </source>
</reference>
<feature type="transmembrane region" description="Helical" evidence="2">
    <location>
        <begin position="32"/>
        <end position="50"/>
    </location>
</feature>
<accession>A0A6P6R201</accession>
<name>A0A6P6R201_CARAU</name>
<keyword evidence="3" id="KW-1185">Reference proteome</keyword>
<dbReference type="Proteomes" id="UP000515129">
    <property type="component" value="Chromosome 16"/>
</dbReference>
<dbReference type="RefSeq" id="XP_026139348.1">
    <property type="nucleotide sequence ID" value="XM_026283563.1"/>
</dbReference>
<dbReference type="KEGG" id="caua:113115875"/>
<organism evidence="3 4">
    <name type="scientific">Carassius auratus</name>
    <name type="common">Goldfish</name>
    <dbReference type="NCBI Taxonomy" id="7957"/>
    <lineage>
        <taxon>Eukaryota</taxon>
        <taxon>Metazoa</taxon>
        <taxon>Chordata</taxon>
        <taxon>Craniata</taxon>
        <taxon>Vertebrata</taxon>
        <taxon>Euteleostomi</taxon>
        <taxon>Actinopterygii</taxon>
        <taxon>Neopterygii</taxon>
        <taxon>Teleostei</taxon>
        <taxon>Ostariophysi</taxon>
        <taxon>Cypriniformes</taxon>
        <taxon>Cyprinidae</taxon>
        <taxon>Cyprininae</taxon>
        <taxon>Carassius</taxon>
    </lineage>
</organism>
<feature type="transmembrane region" description="Helical" evidence="2">
    <location>
        <begin position="56"/>
        <end position="75"/>
    </location>
</feature>
<evidence type="ECO:0000256" key="2">
    <source>
        <dbReference type="SAM" id="Phobius"/>
    </source>
</evidence>
<keyword evidence="2" id="KW-0472">Membrane</keyword>
<feature type="region of interest" description="Disordered" evidence="1">
    <location>
        <begin position="192"/>
        <end position="330"/>
    </location>
</feature>
<feature type="transmembrane region" description="Helical" evidence="2">
    <location>
        <begin position="109"/>
        <end position="130"/>
    </location>
</feature>
<proteinExistence type="predicted"/>
<feature type="compositionally biased region" description="Pro residues" evidence="1">
    <location>
        <begin position="211"/>
        <end position="320"/>
    </location>
</feature>
<sequence length="330" mass="36002">MPRRDDMTSFLQQSVSLFVQRVVSKFQIRPKILGVLEISIAITMLILAIWTGFLYLLWSCLISILTGSVTVLAACTRNTCWVRISQFLNCFNAIAAAISVPFHCLDSDGVTLILLVFCDALVFIISVIVASSSCDCCRMKSRHVAVSYIIRDVPYMTDNNIVQPGPFAPDLSPLQHQPKYLPSPLAPPPNYHPYPIHPANYNPSSSAQPPNDHPSPSAPPPIYDQSPSVPPPNYDQSPSVPPPIYDQSPSVPPPNYDQSPSVPPPNYDQSPSVPPPNYDQSPSGPPPIYDQSPSVPPPIYDQSPSVPPPNYDASPPPSYNPCPSATSVNY</sequence>
<feature type="transmembrane region" description="Helical" evidence="2">
    <location>
        <begin position="87"/>
        <end position="103"/>
    </location>
</feature>